<keyword evidence="1" id="KW-0472">Membrane</keyword>
<feature type="domain" description="Transposase IS4-like" evidence="2">
    <location>
        <begin position="42"/>
        <end position="128"/>
    </location>
</feature>
<keyword evidence="1" id="KW-0812">Transmembrane</keyword>
<comment type="caution">
    <text evidence="3">The sequence shown here is derived from an EMBL/GenBank/DDBJ whole genome shotgun (WGS) entry which is preliminary data.</text>
</comment>
<dbReference type="InterPro" id="IPR002559">
    <property type="entry name" value="Transposase_11"/>
</dbReference>
<evidence type="ECO:0000313" key="4">
    <source>
        <dbReference type="Proteomes" id="UP000430345"/>
    </source>
</evidence>
<evidence type="ECO:0000259" key="2">
    <source>
        <dbReference type="Pfam" id="PF01609"/>
    </source>
</evidence>
<keyword evidence="1" id="KW-1133">Transmembrane helix</keyword>
<reference evidence="3 4" key="1">
    <citation type="submission" date="2019-10" db="EMBL/GenBank/DDBJ databases">
        <title>The Genome Sequence of Clostridium tarantellae Isolated from Fish Brain.</title>
        <authorList>
            <person name="Bano L."/>
            <person name="Kiel M."/>
            <person name="Sales G."/>
            <person name="Doxey A.C."/>
            <person name="Mansfield M.J."/>
            <person name="Schiavone M."/>
            <person name="Rossetto O."/>
            <person name="Pirazzini M."/>
            <person name="Dobrindt U."/>
            <person name="Montecucco C."/>
        </authorList>
    </citation>
    <scope>NUCLEOTIDE SEQUENCE [LARGE SCALE GENOMIC DNA]</scope>
    <source>
        <strain evidence="3 4">DSM 3997</strain>
    </source>
</reference>
<keyword evidence="4" id="KW-1185">Reference proteome</keyword>
<name>A0A6I1MQN5_9CLOT</name>
<dbReference type="GO" id="GO:0004803">
    <property type="term" value="F:transposase activity"/>
    <property type="evidence" value="ECO:0007669"/>
    <property type="project" value="InterPro"/>
</dbReference>
<proteinExistence type="predicted"/>
<feature type="transmembrane region" description="Helical" evidence="1">
    <location>
        <begin position="118"/>
        <end position="137"/>
    </location>
</feature>
<evidence type="ECO:0000256" key="1">
    <source>
        <dbReference type="SAM" id="Phobius"/>
    </source>
</evidence>
<gene>
    <name evidence="3" type="ORF">GBZ86_15105</name>
</gene>
<sequence>MPEFIKLDIYESIKNLEEGQTIELKDVFIGTEKELKPRLILTKLNKYQTEKRGTFNPRSINWNCLNTYITNVNDSILSTEEIHLFYSLRWQVKLMFKIWKSLFKIHEVKRVKIQRFKCFFYGRLIALLFSSNIVYLYNFTIFN</sequence>
<dbReference type="GO" id="GO:0003677">
    <property type="term" value="F:DNA binding"/>
    <property type="evidence" value="ECO:0007669"/>
    <property type="project" value="InterPro"/>
</dbReference>
<dbReference type="SUPFAM" id="SSF53098">
    <property type="entry name" value="Ribonuclease H-like"/>
    <property type="match status" value="1"/>
</dbReference>
<organism evidence="3 4">
    <name type="scientific">Clostridium tarantellae</name>
    <dbReference type="NCBI Taxonomy" id="39493"/>
    <lineage>
        <taxon>Bacteria</taxon>
        <taxon>Bacillati</taxon>
        <taxon>Bacillota</taxon>
        <taxon>Clostridia</taxon>
        <taxon>Eubacteriales</taxon>
        <taxon>Clostridiaceae</taxon>
        <taxon>Clostridium</taxon>
    </lineage>
</organism>
<dbReference type="Proteomes" id="UP000430345">
    <property type="component" value="Unassembled WGS sequence"/>
</dbReference>
<dbReference type="RefSeq" id="WP_422678935.1">
    <property type="nucleotide sequence ID" value="NZ_WHJC01000413.1"/>
</dbReference>
<dbReference type="InterPro" id="IPR012337">
    <property type="entry name" value="RNaseH-like_sf"/>
</dbReference>
<evidence type="ECO:0000313" key="3">
    <source>
        <dbReference type="EMBL" id="MPQ45050.1"/>
    </source>
</evidence>
<dbReference type="Pfam" id="PF01609">
    <property type="entry name" value="DDE_Tnp_1"/>
    <property type="match status" value="1"/>
</dbReference>
<dbReference type="EMBL" id="WHJC01000413">
    <property type="protein sequence ID" value="MPQ45050.1"/>
    <property type="molecule type" value="Genomic_DNA"/>
</dbReference>
<dbReference type="GO" id="GO:0006313">
    <property type="term" value="P:DNA transposition"/>
    <property type="evidence" value="ECO:0007669"/>
    <property type="project" value="InterPro"/>
</dbReference>
<dbReference type="AlphaFoldDB" id="A0A6I1MQN5"/>
<accession>A0A6I1MQN5</accession>
<protein>
    <submittedName>
        <fullName evidence="3">Transposase</fullName>
    </submittedName>
</protein>